<protein>
    <recommendedName>
        <fullName evidence="5">Lipoprotein</fullName>
    </recommendedName>
</protein>
<feature type="signal peptide" evidence="2">
    <location>
        <begin position="1"/>
        <end position="38"/>
    </location>
</feature>
<accession>A0AAX3EKF5</accession>
<feature type="compositionally biased region" description="Low complexity" evidence="1">
    <location>
        <begin position="58"/>
        <end position="79"/>
    </location>
</feature>
<sequence length="230" mass="23714">MGLFKRKHQKLRRKTAWISSAMGLVLALSACGGPPQNAATGDSTIIASTYATTDPNFPTTSPPSTGSPTASPTSAGAPAENRNGTAICESIDASALTAALGETYKFTEFGAADANYVGCFANVTSGSLPTDPHVTAVTFSTLKLLGSTDLAVKKSGTPHHGARSGWTIYQEIDQSAKYIYLGFTDPTWGTGAVGGVAYDRPQDADKAAEAALDFADGLALLVQSGKLGFK</sequence>
<evidence type="ECO:0000313" key="3">
    <source>
        <dbReference type="EMBL" id="UYV98478.1"/>
    </source>
</evidence>
<evidence type="ECO:0000313" key="4">
    <source>
        <dbReference type="Proteomes" id="UP001163293"/>
    </source>
</evidence>
<dbReference type="PROSITE" id="PS51257">
    <property type="entry name" value="PROKAR_LIPOPROTEIN"/>
    <property type="match status" value="1"/>
</dbReference>
<feature type="chain" id="PRO_5043646002" description="Lipoprotein" evidence="2">
    <location>
        <begin position="39"/>
        <end position="230"/>
    </location>
</feature>
<evidence type="ECO:0008006" key="5">
    <source>
        <dbReference type="Google" id="ProtNLM"/>
    </source>
</evidence>
<dbReference type="Proteomes" id="UP001163293">
    <property type="component" value="Chromosome"/>
</dbReference>
<organism evidence="3 4">
    <name type="scientific">Paenarthrobacter ureafaciens</name>
    <dbReference type="NCBI Taxonomy" id="37931"/>
    <lineage>
        <taxon>Bacteria</taxon>
        <taxon>Bacillati</taxon>
        <taxon>Actinomycetota</taxon>
        <taxon>Actinomycetes</taxon>
        <taxon>Micrococcales</taxon>
        <taxon>Micrococcaceae</taxon>
        <taxon>Paenarthrobacter</taxon>
    </lineage>
</organism>
<reference evidence="3" key="1">
    <citation type="submission" date="2022-07" db="EMBL/GenBank/DDBJ databases">
        <authorList>
            <person name="Wu T."/>
        </authorList>
    </citation>
    <scope>NUCLEOTIDE SEQUENCE</scope>
    <source>
        <strain evidence="3">SD-1</strain>
    </source>
</reference>
<gene>
    <name evidence="3" type="ORF">NL394_04410</name>
</gene>
<dbReference type="EMBL" id="CP101185">
    <property type="protein sequence ID" value="UYV98478.1"/>
    <property type="molecule type" value="Genomic_DNA"/>
</dbReference>
<keyword evidence="2" id="KW-0732">Signal</keyword>
<evidence type="ECO:0000256" key="2">
    <source>
        <dbReference type="SAM" id="SignalP"/>
    </source>
</evidence>
<dbReference type="AlphaFoldDB" id="A0AAX3EKF5"/>
<feature type="region of interest" description="Disordered" evidence="1">
    <location>
        <begin position="51"/>
        <end position="81"/>
    </location>
</feature>
<keyword evidence="4" id="KW-1185">Reference proteome</keyword>
<name>A0AAX3EKF5_PAEUR</name>
<dbReference type="RefSeq" id="WP_139126810.1">
    <property type="nucleotide sequence ID" value="NZ_CP043010.1"/>
</dbReference>
<proteinExistence type="predicted"/>
<evidence type="ECO:0000256" key="1">
    <source>
        <dbReference type="SAM" id="MobiDB-lite"/>
    </source>
</evidence>